<keyword evidence="2 4" id="KW-0012">Acyltransferase</keyword>
<feature type="domain" description="N-acetyltransferase" evidence="3">
    <location>
        <begin position="194"/>
        <end position="349"/>
    </location>
</feature>
<evidence type="ECO:0000256" key="1">
    <source>
        <dbReference type="ARBA" id="ARBA00022679"/>
    </source>
</evidence>
<protein>
    <submittedName>
        <fullName evidence="4">GNAT family N-acetyltransferase</fullName>
        <ecNumber evidence="4">2.3.1.-</ecNumber>
    </submittedName>
</protein>
<reference evidence="5" key="1">
    <citation type="journal article" date="2019" name="Int. J. Syst. Evol. Microbiol.">
        <title>The Global Catalogue of Microorganisms (GCM) 10K type strain sequencing project: providing services to taxonomists for standard genome sequencing and annotation.</title>
        <authorList>
            <consortium name="The Broad Institute Genomics Platform"/>
            <consortium name="The Broad Institute Genome Sequencing Center for Infectious Disease"/>
            <person name="Wu L."/>
            <person name="Ma J."/>
        </authorList>
    </citation>
    <scope>NUCLEOTIDE SEQUENCE [LARGE SCALE GENOMIC DNA]</scope>
    <source>
        <strain evidence="5">KCTC 33576</strain>
    </source>
</reference>
<comment type="caution">
    <text evidence="4">The sequence shown here is derived from an EMBL/GenBank/DDBJ whole genome shotgun (WGS) entry which is preliminary data.</text>
</comment>
<organism evidence="4 5">
    <name type="scientific">Populibacterium corticicola</name>
    <dbReference type="NCBI Taxonomy" id="1812826"/>
    <lineage>
        <taxon>Bacteria</taxon>
        <taxon>Bacillati</taxon>
        <taxon>Actinomycetota</taxon>
        <taxon>Actinomycetes</taxon>
        <taxon>Micrococcales</taxon>
        <taxon>Jonesiaceae</taxon>
        <taxon>Populibacterium</taxon>
    </lineage>
</organism>
<dbReference type="InterPro" id="IPR016181">
    <property type="entry name" value="Acyl_CoA_acyltransferase"/>
</dbReference>
<name>A0ABW5XC84_9MICO</name>
<keyword evidence="5" id="KW-1185">Reference proteome</keyword>
<dbReference type="Proteomes" id="UP001597391">
    <property type="component" value="Unassembled WGS sequence"/>
</dbReference>
<dbReference type="PANTHER" id="PTHR43072:SF51">
    <property type="entry name" value="ABC SUPERFAMILY TRANSPORT PROTEIN"/>
    <property type="match status" value="1"/>
</dbReference>
<dbReference type="RefSeq" id="WP_377464755.1">
    <property type="nucleotide sequence ID" value="NZ_JBHUOP010000001.1"/>
</dbReference>
<gene>
    <name evidence="4" type="ORF">ACFSYH_01795</name>
</gene>
<evidence type="ECO:0000256" key="2">
    <source>
        <dbReference type="ARBA" id="ARBA00023315"/>
    </source>
</evidence>
<dbReference type="EMBL" id="JBHUOP010000001">
    <property type="protein sequence ID" value="MFD2839303.1"/>
    <property type="molecule type" value="Genomic_DNA"/>
</dbReference>
<feature type="domain" description="N-acetyltransferase" evidence="3">
    <location>
        <begin position="28"/>
        <end position="186"/>
    </location>
</feature>
<keyword evidence="1 4" id="KW-0808">Transferase</keyword>
<dbReference type="PROSITE" id="PS51186">
    <property type="entry name" value="GNAT"/>
    <property type="match status" value="2"/>
</dbReference>
<evidence type="ECO:0000259" key="3">
    <source>
        <dbReference type="PROSITE" id="PS51186"/>
    </source>
</evidence>
<accession>A0ABW5XC84</accession>
<dbReference type="EC" id="2.3.1.-" evidence="4"/>
<sequence>MDSIEELPPLSQRVPEVSLPELPRDLGLAWRPLTREDARQLADLIAIIEETDASPFRTSYEETVELFEGDWKNFDTDTIVAVNAKGEFLAYGLLHIYPGDDTLTRVFLDGGVHPTAREVGIGQSLVDWLTARGQQMLRETGTRLPARIAAYVQDNAPHNWTLFEKAGYEARRFYKTLRRDLSKPIEPISIGSHLKVVGYDRALDEAVRLAHNDAFRDHWGSQPRTPEAWVQGRSMFKPEWSFIVLDETAQTVEGHPMVAGYIHVGKYEHDWEVAGYSSGYIELLGVRRDYRGQKIALALITEAMRLLHENGIEYAELDVDSENPSGAFGIYTNLGFEVTTGSRMFSLEF</sequence>
<dbReference type="GO" id="GO:0016746">
    <property type="term" value="F:acyltransferase activity"/>
    <property type="evidence" value="ECO:0007669"/>
    <property type="project" value="UniProtKB-KW"/>
</dbReference>
<proteinExistence type="predicted"/>
<evidence type="ECO:0000313" key="5">
    <source>
        <dbReference type="Proteomes" id="UP001597391"/>
    </source>
</evidence>
<dbReference type="CDD" id="cd04301">
    <property type="entry name" value="NAT_SF"/>
    <property type="match status" value="1"/>
</dbReference>
<dbReference type="InterPro" id="IPR000182">
    <property type="entry name" value="GNAT_dom"/>
</dbReference>
<dbReference type="PANTHER" id="PTHR43072">
    <property type="entry name" value="N-ACETYLTRANSFERASE"/>
    <property type="match status" value="1"/>
</dbReference>
<dbReference type="Gene3D" id="3.40.630.30">
    <property type="match status" value="1"/>
</dbReference>
<dbReference type="Pfam" id="PF00583">
    <property type="entry name" value="Acetyltransf_1"/>
    <property type="match status" value="1"/>
</dbReference>
<dbReference type="SUPFAM" id="SSF55729">
    <property type="entry name" value="Acyl-CoA N-acyltransferases (Nat)"/>
    <property type="match status" value="2"/>
</dbReference>
<evidence type="ECO:0000313" key="4">
    <source>
        <dbReference type="EMBL" id="MFD2839303.1"/>
    </source>
</evidence>